<dbReference type="InterPro" id="IPR027417">
    <property type="entry name" value="P-loop_NTPase"/>
</dbReference>
<dbReference type="PANTHER" id="PTHR11070:SF2">
    <property type="entry name" value="ATP-DEPENDENT DNA HELICASE SRS2"/>
    <property type="match status" value="1"/>
</dbReference>
<accession>A0A427XCN7</accession>
<proteinExistence type="predicted"/>
<dbReference type="Proteomes" id="UP000279236">
    <property type="component" value="Unassembled WGS sequence"/>
</dbReference>
<evidence type="ECO:0000256" key="5">
    <source>
        <dbReference type="SAM" id="MobiDB-lite"/>
    </source>
</evidence>
<evidence type="ECO:0000256" key="3">
    <source>
        <dbReference type="ARBA" id="ARBA00022806"/>
    </source>
</evidence>
<evidence type="ECO:0000256" key="1">
    <source>
        <dbReference type="ARBA" id="ARBA00022741"/>
    </source>
</evidence>
<gene>
    <name evidence="7" type="ORF">EHS24_005490</name>
</gene>
<dbReference type="EMBL" id="RSCE01000023">
    <property type="protein sequence ID" value="RSH76605.1"/>
    <property type="molecule type" value="Genomic_DNA"/>
</dbReference>
<dbReference type="AlphaFoldDB" id="A0A427XCN7"/>
<evidence type="ECO:0000256" key="2">
    <source>
        <dbReference type="ARBA" id="ARBA00022801"/>
    </source>
</evidence>
<keyword evidence="4" id="KW-0067">ATP-binding</keyword>
<dbReference type="InterPro" id="IPR000212">
    <property type="entry name" value="DNA_helicase_UvrD/REP"/>
</dbReference>
<dbReference type="CDD" id="cd18807">
    <property type="entry name" value="SF1_C_UvrD"/>
    <property type="match status" value="1"/>
</dbReference>
<dbReference type="GO" id="GO:0016787">
    <property type="term" value="F:hydrolase activity"/>
    <property type="evidence" value="ECO:0007669"/>
    <property type="project" value="UniProtKB-KW"/>
</dbReference>
<feature type="domain" description="UvrD-like helicase C-terminal" evidence="6">
    <location>
        <begin position="140"/>
        <end position="281"/>
    </location>
</feature>
<dbReference type="SUPFAM" id="SSF52540">
    <property type="entry name" value="P-loop containing nucleoside triphosphate hydrolases"/>
    <property type="match status" value="1"/>
</dbReference>
<evidence type="ECO:0000313" key="7">
    <source>
        <dbReference type="EMBL" id="RSH76605.1"/>
    </source>
</evidence>
<keyword evidence="8" id="KW-1185">Reference proteome</keyword>
<dbReference type="OrthoDB" id="1470711at2759"/>
<dbReference type="Gene3D" id="1.10.486.10">
    <property type="entry name" value="PCRA, domain 4"/>
    <property type="match status" value="2"/>
</dbReference>
<dbReference type="GO" id="GO:0003677">
    <property type="term" value="F:DNA binding"/>
    <property type="evidence" value="ECO:0007669"/>
    <property type="project" value="InterPro"/>
</dbReference>
<feature type="compositionally biased region" description="Gly residues" evidence="5">
    <location>
        <begin position="564"/>
        <end position="576"/>
    </location>
</feature>
<dbReference type="Gene3D" id="3.40.50.300">
    <property type="entry name" value="P-loop containing nucleotide triphosphate hydrolases"/>
    <property type="match status" value="1"/>
</dbReference>
<dbReference type="GO" id="GO:0043138">
    <property type="term" value="F:3'-5' DNA helicase activity"/>
    <property type="evidence" value="ECO:0007669"/>
    <property type="project" value="TreeGrafter"/>
</dbReference>
<dbReference type="Pfam" id="PF13361">
    <property type="entry name" value="UvrD_C"/>
    <property type="match status" value="1"/>
</dbReference>
<dbReference type="GO" id="GO:0005634">
    <property type="term" value="C:nucleus"/>
    <property type="evidence" value="ECO:0007669"/>
    <property type="project" value="TreeGrafter"/>
</dbReference>
<dbReference type="GeneID" id="39590033"/>
<feature type="compositionally biased region" description="Basic and acidic residues" evidence="5">
    <location>
        <begin position="360"/>
        <end position="373"/>
    </location>
</feature>
<keyword evidence="1" id="KW-0547">Nucleotide-binding</keyword>
<feature type="compositionally biased region" description="Polar residues" evidence="5">
    <location>
        <begin position="396"/>
        <end position="409"/>
    </location>
</feature>
<organism evidence="7 8">
    <name type="scientific">Apiotrichum porosum</name>
    <dbReference type="NCBI Taxonomy" id="105984"/>
    <lineage>
        <taxon>Eukaryota</taxon>
        <taxon>Fungi</taxon>
        <taxon>Dikarya</taxon>
        <taxon>Basidiomycota</taxon>
        <taxon>Agaricomycotina</taxon>
        <taxon>Tremellomycetes</taxon>
        <taxon>Trichosporonales</taxon>
        <taxon>Trichosporonaceae</taxon>
        <taxon>Apiotrichum</taxon>
    </lineage>
</organism>
<name>A0A427XCN7_9TREE</name>
<evidence type="ECO:0000313" key="8">
    <source>
        <dbReference type="Proteomes" id="UP000279236"/>
    </source>
</evidence>
<keyword evidence="2" id="KW-0378">Hydrolase</keyword>
<comment type="caution">
    <text evidence="7">The sequence shown here is derived from an EMBL/GenBank/DDBJ whole genome shotgun (WGS) entry which is preliminary data.</text>
</comment>
<keyword evidence="3" id="KW-0347">Helicase</keyword>
<evidence type="ECO:0000259" key="6">
    <source>
        <dbReference type="Pfam" id="PF13361"/>
    </source>
</evidence>
<evidence type="ECO:0000256" key="4">
    <source>
        <dbReference type="ARBA" id="ARBA00022840"/>
    </source>
</evidence>
<dbReference type="GO" id="GO:0000725">
    <property type="term" value="P:recombinational repair"/>
    <property type="evidence" value="ECO:0007669"/>
    <property type="project" value="TreeGrafter"/>
</dbReference>
<dbReference type="STRING" id="105984.A0A427XCN7"/>
<sequence>MELAERIIDGDKLPTGIKPAMKRNLASFVGVVRKLRRAALKGSTVGDIILLAIKKTEYEEYLRSSQPDYEQRWENVQELINYSVVVSDEQGRQDAADADVAEAGGFTSALALPLEDIKPKVEAKPFASDVRLHPMFQGAAASGPSRRRSAEKQVRVKIENDVVEILSSEDELDEPDIKPVKRDSVPPSSETEGLTPLRFFLQTSMLSTDTESQEEGAEVPKVTISTVHAAKGLEWPVVFIPSVEQGTFPFHRCTEEHEVAEERRLLYVAMTRAQSFLSLSHSATRMWAGQDEDRDLSEFVAKSMRKDPNLFSSSLPTIDVNVRHQMSTMLGRPLPNEAATKDAVMKHVRAAPPLSTWDAPEPRGKNRFARREGPGQMSRAADYWNSGMDEYALPSANGSGRPSSMTFASARSLGRPVTMSAPAAPKSPPAPIKSANRNLPAPLPFTFDASSRPRPEANLTSFTSNSNSALAAMKSLGLPDSKSGAGSQTNLASFASNSSSSLAAMKSLGKPDPSPGASLSRFTSNSNSSLAAMVALGRSEAPGTNSIGGNRTSSAFTSPTLSSGGDGGVGGLGASGSTGVPGIPLARGTKRLGMGRPAPWGSKRNKS</sequence>
<feature type="region of interest" description="Disordered" evidence="5">
    <location>
        <begin position="505"/>
        <end position="524"/>
    </location>
</feature>
<feature type="region of interest" description="Disordered" evidence="5">
    <location>
        <begin position="541"/>
        <end position="607"/>
    </location>
</feature>
<feature type="region of interest" description="Disordered" evidence="5">
    <location>
        <begin position="354"/>
        <end position="377"/>
    </location>
</feature>
<protein>
    <recommendedName>
        <fullName evidence="6">UvrD-like helicase C-terminal domain-containing protein</fullName>
    </recommendedName>
</protein>
<feature type="region of interest" description="Disordered" evidence="5">
    <location>
        <begin position="395"/>
        <end position="463"/>
    </location>
</feature>
<dbReference type="RefSeq" id="XP_028471752.1">
    <property type="nucleotide sequence ID" value="XM_028621013.1"/>
</dbReference>
<dbReference type="GO" id="GO:0005524">
    <property type="term" value="F:ATP binding"/>
    <property type="evidence" value="ECO:0007669"/>
    <property type="project" value="UniProtKB-KW"/>
</dbReference>
<reference evidence="7 8" key="1">
    <citation type="submission" date="2018-11" db="EMBL/GenBank/DDBJ databases">
        <title>Genome sequence of Apiotrichum porosum DSM 27194.</title>
        <authorList>
            <person name="Aliyu H."/>
            <person name="Gorte O."/>
            <person name="Ochsenreither K."/>
        </authorList>
    </citation>
    <scope>NUCLEOTIDE SEQUENCE [LARGE SCALE GENOMIC DNA]</scope>
    <source>
        <strain evidence="7 8">DSM 27194</strain>
    </source>
</reference>
<feature type="region of interest" description="Disordered" evidence="5">
    <location>
        <begin position="167"/>
        <end position="192"/>
    </location>
</feature>
<feature type="compositionally biased region" description="Basic and acidic residues" evidence="5">
    <location>
        <begin position="175"/>
        <end position="184"/>
    </location>
</feature>
<dbReference type="InterPro" id="IPR014017">
    <property type="entry name" value="DNA_helicase_UvrD-like_C"/>
</dbReference>
<feature type="compositionally biased region" description="Polar residues" evidence="5">
    <location>
        <begin position="542"/>
        <end position="558"/>
    </location>
</feature>
<dbReference type="PANTHER" id="PTHR11070">
    <property type="entry name" value="UVRD / RECB / PCRA DNA HELICASE FAMILY MEMBER"/>
    <property type="match status" value="1"/>
</dbReference>